<evidence type="ECO:0000313" key="3">
    <source>
        <dbReference type="Proteomes" id="UP001066276"/>
    </source>
</evidence>
<evidence type="ECO:0000313" key="2">
    <source>
        <dbReference type="EMBL" id="KAJ1122883.1"/>
    </source>
</evidence>
<feature type="compositionally biased region" description="Basic residues" evidence="1">
    <location>
        <begin position="88"/>
        <end position="99"/>
    </location>
</feature>
<feature type="region of interest" description="Disordered" evidence="1">
    <location>
        <begin position="66"/>
        <end position="99"/>
    </location>
</feature>
<organism evidence="2 3">
    <name type="scientific">Pleurodeles waltl</name>
    <name type="common">Iberian ribbed newt</name>
    <dbReference type="NCBI Taxonomy" id="8319"/>
    <lineage>
        <taxon>Eukaryota</taxon>
        <taxon>Metazoa</taxon>
        <taxon>Chordata</taxon>
        <taxon>Craniata</taxon>
        <taxon>Vertebrata</taxon>
        <taxon>Euteleostomi</taxon>
        <taxon>Amphibia</taxon>
        <taxon>Batrachia</taxon>
        <taxon>Caudata</taxon>
        <taxon>Salamandroidea</taxon>
        <taxon>Salamandridae</taxon>
        <taxon>Pleurodelinae</taxon>
        <taxon>Pleurodeles</taxon>
    </lineage>
</organism>
<feature type="compositionally biased region" description="Basic and acidic residues" evidence="1">
    <location>
        <begin position="66"/>
        <end position="78"/>
    </location>
</feature>
<comment type="caution">
    <text evidence="2">The sequence shown here is derived from an EMBL/GenBank/DDBJ whole genome shotgun (WGS) entry which is preliminary data.</text>
</comment>
<name>A0AAV7P8G9_PLEWA</name>
<gene>
    <name evidence="2" type="ORF">NDU88_001356</name>
</gene>
<accession>A0AAV7P8G9</accession>
<keyword evidence="3" id="KW-1185">Reference proteome</keyword>
<reference evidence="2" key="1">
    <citation type="journal article" date="2022" name="bioRxiv">
        <title>Sequencing and chromosome-scale assembly of the giantPleurodeles waltlgenome.</title>
        <authorList>
            <person name="Brown T."/>
            <person name="Elewa A."/>
            <person name="Iarovenko S."/>
            <person name="Subramanian E."/>
            <person name="Araus A.J."/>
            <person name="Petzold A."/>
            <person name="Susuki M."/>
            <person name="Suzuki K.-i.T."/>
            <person name="Hayashi T."/>
            <person name="Toyoda A."/>
            <person name="Oliveira C."/>
            <person name="Osipova E."/>
            <person name="Leigh N.D."/>
            <person name="Simon A."/>
            <person name="Yun M.H."/>
        </authorList>
    </citation>
    <scope>NUCLEOTIDE SEQUENCE</scope>
    <source>
        <strain evidence="2">20211129_DDA</strain>
        <tissue evidence="2">Liver</tissue>
    </source>
</reference>
<proteinExistence type="predicted"/>
<evidence type="ECO:0000256" key="1">
    <source>
        <dbReference type="SAM" id="MobiDB-lite"/>
    </source>
</evidence>
<dbReference type="Proteomes" id="UP001066276">
    <property type="component" value="Chromosome 7"/>
</dbReference>
<sequence length="99" mass="11734">MRGHCGNKYFARNRRLRGGRGAQDGDRDHLNGDVHLWCERCSLGPPADEGEPVRVSRARSQEWEYNNSRHWEERHRPEGTPIWEKQGAKRTQRRKKKLM</sequence>
<dbReference type="EMBL" id="JANPWB010000011">
    <property type="protein sequence ID" value="KAJ1122883.1"/>
    <property type="molecule type" value="Genomic_DNA"/>
</dbReference>
<protein>
    <submittedName>
        <fullName evidence="2">Uncharacterized protein</fullName>
    </submittedName>
</protein>
<dbReference type="AlphaFoldDB" id="A0AAV7P8G9"/>